<dbReference type="Proteomes" id="UP001519460">
    <property type="component" value="Unassembled WGS sequence"/>
</dbReference>
<feature type="non-terminal residue" evidence="2">
    <location>
        <position position="1"/>
    </location>
</feature>
<reference evidence="2 3" key="1">
    <citation type="journal article" date="2023" name="Sci. Data">
        <title>Genome assembly of the Korean intertidal mud-creeper Batillaria attramentaria.</title>
        <authorList>
            <person name="Patra A.K."/>
            <person name="Ho P.T."/>
            <person name="Jun S."/>
            <person name="Lee S.J."/>
            <person name="Kim Y."/>
            <person name="Won Y.J."/>
        </authorList>
    </citation>
    <scope>NUCLEOTIDE SEQUENCE [LARGE SCALE GENOMIC DNA]</scope>
    <source>
        <strain evidence="2">Wonlab-2016</strain>
    </source>
</reference>
<feature type="region of interest" description="Disordered" evidence="1">
    <location>
        <begin position="131"/>
        <end position="187"/>
    </location>
</feature>
<protein>
    <submittedName>
        <fullName evidence="2">Uncharacterized protein</fullName>
    </submittedName>
</protein>
<comment type="caution">
    <text evidence="2">The sequence shown here is derived from an EMBL/GenBank/DDBJ whole genome shotgun (WGS) entry which is preliminary data.</text>
</comment>
<proteinExistence type="predicted"/>
<feature type="compositionally biased region" description="Pro residues" evidence="1">
    <location>
        <begin position="173"/>
        <end position="187"/>
    </location>
</feature>
<dbReference type="AlphaFoldDB" id="A0ABD0J2Q2"/>
<evidence type="ECO:0000313" key="3">
    <source>
        <dbReference type="Proteomes" id="UP001519460"/>
    </source>
</evidence>
<feature type="compositionally biased region" description="Low complexity" evidence="1">
    <location>
        <begin position="144"/>
        <end position="162"/>
    </location>
</feature>
<keyword evidence="3" id="KW-1185">Reference proteome</keyword>
<sequence length="187" mass="21235">VRMPERDSSEGDTDSIKARFSLGRVRYKVYPEPEFRAPSVVFWGSSLTRPTTSFARGCKLWSRERQYYEDERRSNMADFASRPYLEQQYPELEKHYPGTWRVAGPSELERIVARLRAQTWSTYYRQRYPDVRSAPVSRQRGRSRASGQSLASSGVTSSGSSGQEKSGNVQASPAPPVPEKNPILPPL</sequence>
<accession>A0ABD0J2Q2</accession>
<evidence type="ECO:0000256" key="1">
    <source>
        <dbReference type="SAM" id="MobiDB-lite"/>
    </source>
</evidence>
<dbReference type="EMBL" id="JACVVK020000725">
    <property type="protein sequence ID" value="KAK7451829.1"/>
    <property type="molecule type" value="Genomic_DNA"/>
</dbReference>
<name>A0ABD0J2Q2_9CAEN</name>
<evidence type="ECO:0000313" key="2">
    <source>
        <dbReference type="EMBL" id="KAK7451829.1"/>
    </source>
</evidence>
<gene>
    <name evidence="2" type="ORF">BaRGS_00039802</name>
</gene>
<organism evidence="2 3">
    <name type="scientific">Batillaria attramentaria</name>
    <dbReference type="NCBI Taxonomy" id="370345"/>
    <lineage>
        <taxon>Eukaryota</taxon>
        <taxon>Metazoa</taxon>
        <taxon>Spiralia</taxon>
        <taxon>Lophotrochozoa</taxon>
        <taxon>Mollusca</taxon>
        <taxon>Gastropoda</taxon>
        <taxon>Caenogastropoda</taxon>
        <taxon>Sorbeoconcha</taxon>
        <taxon>Cerithioidea</taxon>
        <taxon>Batillariidae</taxon>
        <taxon>Batillaria</taxon>
    </lineage>
</organism>